<dbReference type="InterPro" id="IPR051162">
    <property type="entry name" value="T4SS_component"/>
</dbReference>
<dbReference type="Gene3D" id="1.10.8.730">
    <property type="match status" value="1"/>
</dbReference>
<dbReference type="InterPro" id="IPR027417">
    <property type="entry name" value="P-loop_NTPase"/>
</dbReference>
<feature type="region of interest" description="Disordered" evidence="2">
    <location>
        <begin position="1"/>
        <end position="30"/>
    </location>
</feature>
<sequence>MKNNKIVNVNIKQQTENYGKSKKNPKSAQDTLPWDEVYTNGIFRCGNNFSLRFFIQQVNYKTKKDSDKDITYDKYQTFLSSLPSNINYQEFIVNSPFDKELLDKAMIPKDNQNVREDILQDYQNVMSNIVDKCVNTTCNQLIIGVISFEPKTKLDNINILFKIFDQFEILFSDMDSKITMVKTEECFEILHNIYHSCDNEPFLLPSSYIQHDCKLKDYIAPSHFTFKSKLIEVGSTFSSVMFVRSISKSCDDEFITDLLDNNYKITISKHLKKLEKSYVFDMLKRQMEDLEMRLEKRRENNKKHGGEFIPYSLQNREKELTELQDKLGDSNCDMYQMGIYILVSAETEEELRELMLYIKQKALEHQVNIDILSGSTYQEKGLKTICPFANPVINADGTFLGQPFYLLTNEVGNFIPFSYRNVIVEGGIYYGINKVTKAPILINRSDNMNGNAFTLGPSGSGKSMNIKSELYAIMTKFPNDEVIVIDPENEYSPIAQSFNGEVIKLSPNSTNYLNIFDTDLSFVDEGTNAVALKSNFIMSFIEVSLGRTLTGTEKAIIDRYVLKVYADYQNGRTTEMPTLENLYYLLLTDESTDAKTLATTLELYVTGSFNIFAHHTNVEYHKKFIVFDINELGEQLKTVGLLVTLELLWQRVVENKAKGVRTWVFTDEFSVMFNDTNSQIYSTGDFFVKVYKRIRKYGGNACGATQNISDVLESKQACSMLNNSDFVTLLNQKPSDLEAIINQWHLSESQVSYINSSDVGTGLIISGSNVIPFENLMPTDSLMYKICTTKFEDKQKEMSQ</sequence>
<dbReference type="SUPFAM" id="SSF52540">
    <property type="entry name" value="P-loop containing nucleoside triphosphate hydrolases"/>
    <property type="match status" value="1"/>
</dbReference>
<dbReference type="PANTHER" id="PTHR30121:SF6">
    <property type="entry name" value="SLR6007 PROTEIN"/>
    <property type="match status" value="1"/>
</dbReference>
<keyword evidence="1" id="KW-0175">Coiled coil</keyword>
<dbReference type="NCBIfam" id="NF045971">
    <property type="entry name" value="conju_CD1110"/>
    <property type="match status" value="1"/>
</dbReference>
<evidence type="ECO:0000259" key="3">
    <source>
        <dbReference type="Pfam" id="PF19044"/>
    </source>
</evidence>
<evidence type="ECO:0000256" key="2">
    <source>
        <dbReference type="SAM" id="MobiDB-lite"/>
    </source>
</evidence>
<feature type="coiled-coil region" evidence="1">
    <location>
        <begin position="280"/>
        <end position="333"/>
    </location>
</feature>
<dbReference type="EMBL" id="JBBMFI010000084">
    <property type="protein sequence ID" value="MEQ2566590.1"/>
    <property type="molecule type" value="Genomic_DNA"/>
</dbReference>
<feature type="compositionally biased region" description="Low complexity" evidence="2">
    <location>
        <begin position="1"/>
        <end position="12"/>
    </location>
</feature>
<name>A0ABV1HW93_9FIRM</name>
<evidence type="ECO:0000313" key="5">
    <source>
        <dbReference type="Proteomes" id="UP001478133"/>
    </source>
</evidence>
<evidence type="ECO:0000256" key="1">
    <source>
        <dbReference type="SAM" id="Coils"/>
    </source>
</evidence>
<keyword evidence="5" id="KW-1185">Reference proteome</keyword>
<reference evidence="4 5" key="1">
    <citation type="submission" date="2024-03" db="EMBL/GenBank/DDBJ databases">
        <title>Human intestinal bacterial collection.</title>
        <authorList>
            <person name="Pauvert C."/>
            <person name="Hitch T.C.A."/>
            <person name="Clavel T."/>
        </authorList>
    </citation>
    <scope>NUCLEOTIDE SEQUENCE [LARGE SCALE GENOMIC DNA]</scope>
    <source>
        <strain evidence="4 5">CLA-AP-H18</strain>
    </source>
</reference>
<feature type="domain" description="TraG P-loop" evidence="3">
    <location>
        <begin position="447"/>
        <end position="751"/>
    </location>
</feature>
<dbReference type="Proteomes" id="UP001478133">
    <property type="component" value="Unassembled WGS sequence"/>
</dbReference>
<organism evidence="4 5">
    <name type="scientific">Ruminococcoides intestinihominis</name>
    <dbReference type="NCBI Taxonomy" id="3133161"/>
    <lineage>
        <taxon>Bacteria</taxon>
        <taxon>Bacillati</taxon>
        <taxon>Bacillota</taxon>
        <taxon>Clostridia</taxon>
        <taxon>Eubacteriales</taxon>
        <taxon>Oscillospiraceae</taxon>
        <taxon>Ruminococcoides</taxon>
    </lineage>
</organism>
<comment type="caution">
    <text evidence="4">The sequence shown here is derived from an EMBL/GenBank/DDBJ whole genome shotgun (WGS) entry which is preliminary data.</text>
</comment>
<accession>A0ABV1HW93</accession>
<evidence type="ECO:0000313" key="4">
    <source>
        <dbReference type="EMBL" id="MEQ2566590.1"/>
    </source>
</evidence>
<dbReference type="PANTHER" id="PTHR30121">
    <property type="entry name" value="UNCHARACTERIZED PROTEIN YJGR-RELATED"/>
    <property type="match status" value="1"/>
</dbReference>
<proteinExistence type="predicted"/>
<dbReference type="RefSeq" id="WP_211148189.1">
    <property type="nucleotide sequence ID" value="NZ_JBBMEY010000012.1"/>
</dbReference>
<protein>
    <submittedName>
        <fullName evidence="4">DUF87 domain-containing protein</fullName>
    </submittedName>
</protein>
<dbReference type="Gene3D" id="3.40.50.300">
    <property type="entry name" value="P-loop containing nucleotide triphosphate hydrolases"/>
    <property type="match status" value="1"/>
</dbReference>
<gene>
    <name evidence="4" type="ORF">ABFO16_10190</name>
</gene>
<dbReference type="InterPro" id="IPR043964">
    <property type="entry name" value="P-loop_TraG"/>
</dbReference>
<dbReference type="Pfam" id="PF19044">
    <property type="entry name" value="P-loop_TraG"/>
    <property type="match status" value="1"/>
</dbReference>